<evidence type="ECO:0000313" key="2">
    <source>
        <dbReference type="Proteomes" id="UP000719412"/>
    </source>
</evidence>
<accession>A0A8J6LC87</accession>
<keyword evidence="2" id="KW-1185">Reference proteome</keyword>
<evidence type="ECO:0000313" key="1">
    <source>
        <dbReference type="EMBL" id="KAH0815210.1"/>
    </source>
</evidence>
<dbReference type="EMBL" id="JABDTM020023420">
    <property type="protein sequence ID" value="KAH0815210.1"/>
    <property type="molecule type" value="Genomic_DNA"/>
</dbReference>
<proteinExistence type="predicted"/>
<name>A0A8J6LC87_TENMO</name>
<sequence>MGRKSEKLTPPPPIKTYFSEIGNPAGHSDATPNWESSLALVRFSEKAHIFHVEVFRSRRVFFPPERVRPRPNVAAVYQRLSARSRLKVEALLLFLPTHMHDYELRVMATPGWGRRRRTPTAAALRN</sequence>
<organism evidence="1 2">
    <name type="scientific">Tenebrio molitor</name>
    <name type="common">Yellow mealworm beetle</name>
    <dbReference type="NCBI Taxonomy" id="7067"/>
    <lineage>
        <taxon>Eukaryota</taxon>
        <taxon>Metazoa</taxon>
        <taxon>Ecdysozoa</taxon>
        <taxon>Arthropoda</taxon>
        <taxon>Hexapoda</taxon>
        <taxon>Insecta</taxon>
        <taxon>Pterygota</taxon>
        <taxon>Neoptera</taxon>
        <taxon>Endopterygota</taxon>
        <taxon>Coleoptera</taxon>
        <taxon>Polyphaga</taxon>
        <taxon>Cucujiformia</taxon>
        <taxon>Tenebrionidae</taxon>
        <taxon>Tenebrio</taxon>
    </lineage>
</organism>
<gene>
    <name evidence="1" type="ORF">GEV33_007583</name>
</gene>
<reference evidence="1" key="2">
    <citation type="submission" date="2021-08" db="EMBL/GenBank/DDBJ databases">
        <authorList>
            <person name="Eriksson T."/>
        </authorList>
    </citation>
    <scope>NUCLEOTIDE SEQUENCE</scope>
    <source>
        <strain evidence="1">Stoneville</strain>
        <tissue evidence="1">Whole head</tissue>
    </source>
</reference>
<dbReference type="AlphaFoldDB" id="A0A8J6LC87"/>
<dbReference type="Proteomes" id="UP000719412">
    <property type="component" value="Unassembled WGS sequence"/>
</dbReference>
<protein>
    <submittedName>
        <fullName evidence="1">Uncharacterized protein</fullName>
    </submittedName>
</protein>
<comment type="caution">
    <text evidence="1">The sequence shown here is derived from an EMBL/GenBank/DDBJ whole genome shotgun (WGS) entry which is preliminary data.</text>
</comment>
<reference evidence="1" key="1">
    <citation type="journal article" date="2020" name="J Insects Food Feed">
        <title>The yellow mealworm (Tenebrio molitor) genome: a resource for the emerging insects as food and feed industry.</title>
        <authorList>
            <person name="Eriksson T."/>
            <person name="Andere A."/>
            <person name="Kelstrup H."/>
            <person name="Emery V."/>
            <person name="Picard C."/>
        </authorList>
    </citation>
    <scope>NUCLEOTIDE SEQUENCE</scope>
    <source>
        <strain evidence="1">Stoneville</strain>
        <tissue evidence="1">Whole head</tissue>
    </source>
</reference>